<accession>A0A0A9FMF6</accession>
<name>A0A0A9FMF6_ARUDO</name>
<evidence type="ECO:0000313" key="1">
    <source>
        <dbReference type="EMBL" id="JAE12434.1"/>
    </source>
</evidence>
<reference evidence="1" key="1">
    <citation type="submission" date="2014-09" db="EMBL/GenBank/DDBJ databases">
        <authorList>
            <person name="Magalhaes I.L.F."/>
            <person name="Oliveira U."/>
            <person name="Santos F.R."/>
            <person name="Vidigal T.H.D.A."/>
            <person name="Brescovit A.D."/>
            <person name="Santos A.J."/>
        </authorList>
    </citation>
    <scope>NUCLEOTIDE SEQUENCE</scope>
    <source>
        <tissue evidence="1">Shoot tissue taken approximately 20 cm above the soil surface</tissue>
    </source>
</reference>
<sequence length="46" mass="5586">MSMRRTKYKFTQMCHTQESIKAFKEIIPWTTFMEALEEGSPQDQDW</sequence>
<dbReference type="AlphaFoldDB" id="A0A0A9FMF6"/>
<proteinExistence type="predicted"/>
<organism evidence="1">
    <name type="scientific">Arundo donax</name>
    <name type="common">Giant reed</name>
    <name type="synonym">Donax arundinaceus</name>
    <dbReference type="NCBI Taxonomy" id="35708"/>
    <lineage>
        <taxon>Eukaryota</taxon>
        <taxon>Viridiplantae</taxon>
        <taxon>Streptophyta</taxon>
        <taxon>Embryophyta</taxon>
        <taxon>Tracheophyta</taxon>
        <taxon>Spermatophyta</taxon>
        <taxon>Magnoliopsida</taxon>
        <taxon>Liliopsida</taxon>
        <taxon>Poales</taxon>
        <taxon>Poaceae</taxon>
        <taxon>PACMAD clade</taxon>
        <taxon>Arundinoideae</taxon>
        <taxon>Arundineae</taxon>
        <taxon>Arundo</taxon>
    </lineage>
</organism>
<dbReference type="EMBL" id="GBRH01185462">
    <property type="protein sequence ID" value="JAE12434.1"/>
    <property type="molecule type" value="Transcribed_RNA"/>
</dbReference>
<reference evidence="1" key="2">
    <citation type="journal article" date="2015" name="Data Brief">
        <title>Shoot transcriptome of the giant reed, Arundo donax.</title>
        <authorList>
            <person name="Barrero R.A."/>
            <person name="Guerrero F.D."/>
            <person name="Moolhuijzen P."/>
            <person name="Goolsby J.A."/>
            <person name="Tidwell J."/>
            <person name="Bellgard S.E."/>
            <person name="Bellgard M.I."/>
        </authorList>
    </citation>
    <scope>NUCLEOTIDE SEQUENCE</scope>
    <source>
        <tissue evidence="1">Shoot tissue taken approximately 20 cm above the soil surface</tissue>
    </source>
</reference>
<protein>
    <submittedName>
        <fullName evidence="1">Uncharacterized protein</fullName>
    </submittedName>
</protein>